<keyword evidence="1" id="KW-0472">Membrane</keyword>
<keyword evidence="1" id="KW-1133">Transmembrane helix</keyword>
<gene>
    <name evidence="2" type="ORF">SYK_15650</name>
</gene>
<organism evidence="2 3">
    <name type="scientific">Pseudodesulfovibrio nedwellii</name>
    <dbReference type="NCBI Taxonomy" id="2973072"/>
    <lineage>
        <taxon>Bacteria</taxon>
        <taxon>Pseudomonadati</taxon>
        <taxon>Thermodesulfobacteriota</taxon>
        <taxon>Desulfovibrionia</taxon>
        <taxon>Desulfovibrionales</taxon>
        <taxon>Desulfovibrionaceae</taxon>
    </lineage>
</organism>
<keyword evidence="1" id="KW-0812">Transmembrane</keyword>
<feature type="transmembrane region" description="Helical" evidence="1">
    <location>
        <begin position="150"/>
        <end position="170"/>
    </location>
</feature>
<evidence type="ECO:0000313" key="3">
    <source>
        <dbReference type="Proteomes" id="UP001317742"/>
    </source>
</evidence>
<dbReference type="Proteomes" id="UP001317742">
    <property type="component" value="Chromosome"/>
</dbReference>
<feature type="transmembrane region" description="Helical" evidence="1">
    <location>
        <begin position="121"/>
        <end position="143"/>
    </location>
</feature>
<dbReference type="EMBL" id="AP026709">
    <property type="protein sequence ID" value="BDQ37205.1"/>
    <property type="molecule type" value="Genomic_DNA"/>
</dbReference>
<feature type="transmembrane region" description="Helical" evidence="1">
    <location>
        <begin position="98"/>
        <end position="115"/>
    </location>
</feature>
<evidence type="ECO:0000256" key="1">
    <source>
        <dbReference type="SAM" id="Phobius"/>
    </source>
</evidence>
<name>A0ABN6S482_9BACT</name>
<reference evidence="2 3" key="1">
    <citation type="submission" date="2022-08" db="EMBL/GenBank/DDBJ databases">
        <title>Genome Sequence of the sulphate-reducing bacterium, Pseudodesulfovibrio sp. SYK.</title>
        <authorList>
            <person name="Kondo R."/>
            <person name="Kataoka T."/>
        </authorList>
    </citation>
    <scope>NUCLEOTIDE SEQUENCE [LARGE SCALE GENOMIC DNA]</scope>
    <source>
        <strain evidence="2 3">SYK</strain>
    </source>
</reference>
<proteinExistence type="predicted"/>
<protein>
    <submittedName>
        <fullName evidence="2">Uncharacterized protein</fullName>
    </submittedName>
</protein>
<evidence type="ECO:0000313" key="2">
    <source>
        <dbReference type="EMBL" id="BDQ37205.1"/>
    </source>
</evidence>
<dbReference type="RefSeq" id="WP_281763064.1">
    <property type="nucleotide sequence ID" value="NZ_AP026709.1"/>
</dbReference>
<feature type="transmembrane region" description="Helical" evidence="1">
    <location>
        <begin position="58"/>
        <end position="77"/>
    </location>
</feature>
<accession>A0ABN6S482</accession>
<keyword evidence="3" id="KW-1185">Reference proteome</keyword>
<sequence>MKITWELPELRSGFYGVLDKFIGPRATSAEKKLQLYIPLLAGIVVILKSYSSQFNWSVGQQVVAFLITFDIAGGIITNSTSSAKRWFHREGQGFKSHMSFVLLHFSQIFLINIFFMDFDFIWIAAAGCYLVLACALVLCTPLYLQRTMALMLYSVGVLLSLYVFSAPVHLEWFLPLLYLKLLVSHIVREEPYRPENE</sequence>